<accession>A0A928VYX3</accession>
<dbReference type="Gene3D" id="3.30.428.70">
    <property type="match status" value="1"/>
</dbReference>
<sequence>MSDTTSSPETLLLEPGTLWKQMCDRTQHALSCGALQPISTEYEVVEAGGIRFLVRILANLDRKAKAKKEQTQKTAASGKDFNPFLPYEEDLFVADISQTHVGLLNKFNVVDHHLLIVTRAFEEQDTWLTRSDFAALHACLAQVDGLAFYNGGTLAGASQRHKHLQLVPLPTSADEPQIPIAGAIANAEFEGAVGTIPAFNFVHGIGKLDRAIESPEAAAEESLKCYRTLLEA</sequence>
<dbReference type="EMBL" id="JADEXN010000407">
    <property type="protein sequence ID" value="MBE9042666.1"/>
    <property type="molecule type" value="Genomic_DNA"/>
</dbReference>
<dbReference type="InterPro" id="IPR009163">
    <property type="entry name" value="Ap4A_phos1/2"/>
</dbReference>
<feature type="active site" description="Nucleophile" evidence="1">
    <location>
        <position position="163"/>
    </location>
</feature>
<comment type="caution">
    <text evidence="3">The sequence shown here is derived from an EMBL/GenBank/DDBJ whole genome shotgun (WGS) entry which is preliminary data.</text>
</comment>
<organism evidence="3 4">
    <name type="scientific">Zarconia navalis LEGE 11467</name>
    <dbReference type="NCBI Taxonomy" id="1828826"/>
    <lineage>
        <taxon>Bacteria</taxon>
        <taxon>Bacillati</taxon>
        <taxon>Cyanobacteriota</taxon>
        <taxon>Cyanophyceae</taxon>
        <taxon>Oscillatoriophycideae</taxon>
        <taxon>Oscillatoriales</taxon>
        <taxon>Oscillatoriales incertae sedis</taxon>
        <taxon>Zarconia</taxon>
        <taxon>Zarconia navalis</taxon>
    </lineage>
</organism>
<dbReference type="PANTHER" id="PTHR38420:SF1">
    <property type="entry name" value="PUTATIVE (AFU_ORTHOLOGUE AFUA_5G14690)-RELATED"/>
    <property type="match status" value="1"/>
</dbReference>
<dbReference type="Proteomes" id="UP000621799">
    <property type="component" value="Unassembled WGS sequence"/>
</dbReference>
<dbReference type="InterPro" id="IPR036265">
    <property type="entry name" value="HIT-like_sf"/>
</dbReference>
<dbReference type="GO" id="GO:0009117">
    <property type="term" value="P:nucleotide metabolic process"/>
    <property type="evidence" value="ECO:0007669"/>
    <property type="project" value="InterPro"/>
</dbReference>
<evidence type="ECO:0000256" key="1">
    <source>
        <dbReference type="PIRSR" id="PIRSR000846-1"/>
    </source>
</evidence>
<dbReference type="Pfam" id="PF19327">
    <property type="entry name" value="Ap4A_phos_N"/>
    <property type="match status" value="1"/>
</dbReference>
<gene>
    <name evidence="3" type="ORF">IQ235_18045</name>
</gene>
<dbReference type="GO" id="GO:0003877">
    <property type="term" value="F:ATP:ADP adenylyltransferase activity"/>
    <property type="evidence" value="ECO:0007669"/>
    <property type="project" value="InterPro"/>
</dbReference>
<dbReference type="RefSeq" id="WP_264322816.1">
    <property type="nucleotide sequence ID" value="NZ_JADEXN010000407.1"/>
</dbReference>
<evidence type="ECO:0000313" key="4">
    <source>
        <dbReference type="Proteomes" id="UP000621799"/>
    </source>
</evidence>
<proteinExistence type="predicted"/>
<keyword evidence="4" id="KW-1185">Reference proteome</keyword>
<dbReference type="InterPro" id="IPR043171">
    <property type="entry name" value="Ap4A_phos1/2-like"/>
</dbReference>
<name>A0A928VYX3_9CYAN</name>
<dbReference type="PIRSF" id="PIRSF000846">
    <property type="entry name" value="ATP_adenylyltr"/>
    <property type="match status" value="1"/>
</dbReference>
<evidence type="ECO:0000313" key="3">
    <source>
        <dbReference type="EMBL" id="MBE9042666.1"/>
    </source>
</evidence>
<dbReference type="AlphaFoldDB" id="A0A928VYX3"/>
<dbReference type="GO" id="GO:0005524">
    <property type="term" value="F:ATP binding"/>
    <property type="evidence" value="ECO:0007669"/>
    <property type="project" value="InterPro"/>
</dbReference>
<dbReference type="PANTHER" id="PTHR38420">
    <property type="entry name" value="AP-4-A PHOSPHORYLASE II"/>
    <property type="match status" value="1"/>
</dbReference>
<protein>
    <submittedName>
        <fullName evidence="3">Phosphorylase</fullName>
    </submittedName>
</protein>
<reference evidence="3" key="1">
    <citation type="submission" date="2020-10" db="EMBL/GenBank/DDBJ databases">
        <authorList>
            <person name="Castelo-Branco R."/>
            <person name="Eusebio N."/>
            <person name="Adriana R."/>
            <person name="Vieira A."/>
            <person name="Brugerolle De Fraissinette N."/>
            <person name="Rezende De Castro R."/>
            <person name="Schneider M.P."/>
            <person name="Vasconcelos V."/>
            <person name="Leao P.N."/>
        </authorList>
    </citation>
    <scope>NUCLEOTIDE SEQUENCE</scope>
    <source>
        <strain evidence="3">LEGE 11467</strain>
    </source>
</reference>
<dbReference type="InterPro" id="IPR045759">
    <property type="entry name" value="Ap4A_phos1/2_N"/>
</dbReference>
<feature type="non-terminal residue" evidence="3">
    <location>
        <position position="232"/>
    </location>
</feature>
<dbReference type="SUPFAM" id="SSF54197">
    <property type="entry name" value="HIT-like"/>
    <property type="match status" value="1"/>
</dbReference>
<feature type="domain" description="Ap4A phosphorylase 1/2 N-terminal" evidence="2">
    <location>
        <begin position="10"/>
        <end position="185"/>
    </location>
</feature>
<evidence type="ECO:0000259" key="2">
    <source>
        <dbReference type="Pfam" id="PF19327"/>
    </source>
</evidence>